<dbReference type="RefSeq" id="WP_075079692.1">
    <property type="nucleotide sequence ID" value="NZ_BDCO01000002.1"/>
</dbReference>
<dbReference type="PANTHER" id="PTHR30561:SF0">
    <property type="entry name" value="GUANIDINIUM EXPORTER"/>
    <property type="match status" value="1"/>
</dbReference>
<dbReference type="GO" id="GO:1990961">
    <property type="term" value="P:xenobiotic detoxification by transmembrane export across the plasma membrane"/>
    <property type="evidence" value="ECO:0007669"/>
    <property type="project" value="UniProtKB-ARBA"/>
</dbReference>
<dbReference type="InterPro" id="IPR037185">
    <property type="entry name" value="EmrE-like"/>
</dbReference>
<dbReference type="OrthoDB" id="21828at2"/>
<evidence type="ECO:0000256" key="7">
    <source>
        <dbReference type="ARBA" id="ARBA00038151"/>
    </source>
</evidence>
<feature type="transmembrane region" description="Helical" evidence="10">
    <location>
        <begin position="85"/>
        <end position="103"/>
    </location>
</feature>
<keyword evidence="6 10" id="KW-0472">Membrane</keyword>
<evidence type="ECO:0000256" key="3">
    <source>
        <dbReference type="ARBA" id="ARBA00022475"/>
    </source>
</evidence>
<evidence type="ECO:0000313" key="11">
    <source>
        <dbReference type="EMBL" id="GAT34017.1"/>
    </source>
</evidence>
<keyword evidence="3" id="KW-1003">Cell membrane</keyword>
<dbReference type="InterPro" id="IPR045324">
    <property type="entry name" value="Small_multidrug_res"/>
</dbReference>
<dbReference type="Proteomes" id="UP000076023">
    <property type="component" value="Unassembled WGS sequence"/>
</dbReference>
<evidence type="ECO:0000256" key="10">
    <source>
        <dbReference type="SAM" id="Phobius"/>
    </source>
</evidence>
<sequence>MNWVYLTLAAFFEIGWAVGLKYSDGFRRPLASTITFLCLLLSISLLGMAARSLPIGTAYAIWTGLGAAGTFLCGSLLLGDTLSPLKLACISLILLGVIGLKLAPH</sequence>
<keyword evidence="2" id="KW-0813">Transport</keyword>
<dbReference type="InterPro" id="IPR000390">
    <property type="entry name" value="Small_drug/metabolite_transptr"/>
</dbReference>
<keyword evidence="5 10" id="KW-1133">Transmembrane helix</keyword>
<gene>
    <name evidence="11" type="ORF">TSACC_22439</name>
</gene>
<evidence type="ECO:0000256" key="2">
    <source>
        <dbReference type="ARBA" id="ARBA00022448"/>
    </source>
</evidence>
<dbReference type="EMBL" id="BDCO01000002">
    <property type="protein sequence ID" value="GAT34017.1"/>
    <property type="molecule type" value="Genomic_DNA"/>
</dbReference>
<dbReference type="InParanoid" id="A0A146GB51"/>
<dbReference type="Pfam" id="PF00893">
    <property type="entry name" value="Multi_Drug_Res"/>
    <property type="match status" value="1"/>
</dbReference>
<comment type="similarity">
    <text evidence="7">Belongs to the drug/metabolite transporter (DMT) superfamily. Small multidrug resistance (SMR) (TC 2.A.7.1) family. Gdx/SugE subfamily.</text>
</comment>
<evidence type="ECO:0000256" key="6">
    <source>
        <dbReference type="ARBA" id="ARBA00023136"/>
    </source>
</evidence>
<accession>A0A146GB51</accession>
<dbReference type="SUPFAM" id="SSF103481">
    <property type="entry name" value="Multidrug resistance efflux transporter EmrE"/>
    <property type="match status" value="1"/>
</dbReference>
<keyword evidence="4 9" id="KW-0812">Transmembrane</keyword>
<evidence type="ECO:0000256" key="5">
    <source>
        <dbReference type="ARBA" id="ARBA00022989"/>
    </source>
</evidence>
<protein>
    <recommendedName>
        <fullName evidence="8">Guanidinium exporter</fullName>
    </recommendedName>
</protein>
<dbReference type="GO" id="GO:0005886">
    <property type="term" value="C:plasma membrane"/>
    <property type="evidence" value="ECO:0007669"/>
    <property type="project" value="UniProtKB-SubCell"/>
</dbReference>
<reference evidence="12" key="1">
    <citation type="journal article" date="2017" name="Genome Announc.">
        <title>Draft Genome Sequence of Terrimicrobium sacchariphilum NM-5T, a Facultative Anaerobic Soil Bacterium of the Class Spartobacteria.</title>
        <authorList>
            <person name="Qiu Y.L."/>
            <person name="Tourlousse D.M."/>
            <person name="Matsuura N."/>
            <person name="Ohashi A."/>
            <person name="Sekiguchi Y."/>
        </authorList>
    </citation>
    <scope>NUCLEOTIDE SEQUENCE [LARGE SCALE GENOMIC DNA]</scope>
    <source>
        <strain evidence="12">NM-5</strain>
    </source>
</reference>
<evidence type="ECO:0000256" key="1">
    <source>
        <dbReference type="ARBA" id="ARBA00004651"/>
    </source>
</evidence>
<dbReference type="PANTHER" id="PTHR30561">
    <property type="entry name" value="SMR FAMILY PROTON-DEPENDENT DRUG EFFLUX TRANSPORTER SUGE"/>
    <property type="match status" value="1"/>
</dbReference>
<dbReference type="AlphaFoldDB" id="A0A146GB51"/>
<organism evidence="11 12">
    <name type="scientific">Terrimicrobium sacchariphilum</name>
    <dbReference type="NCBI Taxonomy" id="690879"/>
    <lineage>
        <taxon>Bacteria</taxon>
        <taxon>Pseudomonadati</taxon>
        <taxon>Verrucomicrobiota</taxon>
        <taxon>Terrimicrobiia</taxon>
        <taxon>Terrimicrobiales</taxon>
        <taxon>Terrimicrobiaceae</taxon>
        <taxon>Terrimicrobium</taxon>
    </lineage>
</organism>
<name>A0A146GB51_TERSA</name>
<comment type="caution">
    <text evidence="11">The sequence shown here is derived from an EMBL/GenBank/DDBJ whole genome shotgun (WGS) entry which is preliminary data.</text>
</comment>
<dbReference type="FunFam" id="1.10.3730.20:FF:000001">
    <property type="entry name" value="Quaternary ammonium compound resistance transporter SugE"/>
    <property type="match status" value="1"/>
</dbReference>
<evidence type="ECO:0000256" key="4">
    <source>
        <dbReference type="ARBA" id="ARBA00022692"/>
    </source>
</evidence>
<feature type="transmembrane region" description="Helical" evidence="10">
    <location>
        <begin position="33"/>
        <end position="50"/>
    </location>
</feature>
<keyword evidence="12" id="KW-1185">Reference proteome</keyword>
<evidence type="ECO:0000256" key="8">
    <source>
        <dbReference type="ARBA" id="ARBA00039168"/>
    </source>
</evidence>
<dbReference type="FunCoup" id="A0A146GB51">
    <property type="interactions" value="127"/>
</dbReference>
<dbReference type="Gene3D" id="1.10.3730.20">
    <property type="match status" value="1"/>
</dbReference>
<feature type="transmembrane region" description="Helical" evidence="10">
    <location>
        <begin position="57"/>
        <end position="79"/>
    </location>
</feature>
<dbReference type="GO" id="GO:0022857">
    <property type="term" value="F:transmembrane transporter activity"/>
    <property type="evidence" value="ECO:0007669"/>
    <property type="project" value="InterPro"/>
</dbReference>
<proteinExistence type="inferred from homology"/>
<evidence type="ECO:0000256" key="9">
    <source>
        <dbReference type="RuleBase" id="RU003942"/>
    </source>
</evidence>
<evidence type="ECO:0000313" key="12">
    <source>
        <dbReference type="Proteomes" id="UP000076023"/>
    </source>
</evidence>
<comment type="subcellular location">
    <subcellularLocation>
        <location evidence="1 9">Cell membrane</location>
        <topology evidence="1 9">Multi-pass membrane protein</topology>
    </subcellularLocation>
</comment>